<evidence type="ECO:0000313" key="1">
    <source>
        <dbReference type="EMBL" id="TRZ24057.1"/>
    </source>
</evidence>
<sequence>VENFQGPVNYRGLILSLREAEVGKSCQRPDLQDHQPCKATKAEKAPLQKLQLTGEEWHDVRRNINFTDVHLSTSSKQERQDCK</sequence>
<organism evidence="1 2">
    <name type="scientific">Zosterops borbonicus</name>
    <dbReference type="NCBI Taxonomy" id="364589"/>
    <lineage>
        <taxon>Eukaryota</taxon>
        <taxon>Metazoa</taxon>
        <taxon>Chordata</taxon>
        <taxon>Craniata</taxon>
        <taxon>Vertebrata</taxon>
        <taxon>Euteleostomi</taxon>
        <taxon>Archelosauria</taxon>
        <taxon>Archosauria</taxon>
        <taxon>Dinosauria</taxon>
        <taxon>Saurischia</taxon>
        <taxon>Theropoda</taxon>
        <taxon>Coelurosauria</taxon>
        <taxon>Aves</taxon>
        <taxon>Neognathae</taxon>
        <taxon>Neoaves</taxon>
        <taxon>Telluraves</taxon>
        <taxon>Australaves</taxon>
        <taxon>Passeriformes</taxon>
        <taxon>Sylvioidea</taxon>
        <taxon>Zosteropidae</taxon>
        <taxon>Zosterops</taxon>
    </lineage>
</organism>
<dbReference type="EMBL" id="SWJQ01000054">
    <property type="protein sequence ID" value="TRZ24057.1"/>
    <property type="molecule type" value="Genomic_DNA"/>
</dbReference>
<reference evidence="1" key="1">
    <citation type="submission" date="2019-04" db="EMBL/GenBank/DDBJ databases">
        <title>Genome assembly of Zosterops borbonicus 15179.</title>
        <authorList>
            <person name="Leroy T."/>
            <person name="Anselmetti Y."/>
            <person name="Tilak M.-K."/>
            <person name="Nabholz B."/>
        </authorList>
    </citation>
    <scope>NUCLEOTIDE SEQUENCE</scope>
    <source>
        <strain evidence="1">HGM_15179</strain>
        <tissue evidence="1">Muscle</tissue>
    </source>
</reference>
<gene>
    <name evidence="1" type="ORF">HGM15179_003034</name>
</gene>
<feature type="non-terminal residue" evidence="1">
    <location>
        <position position="1"/>
    </location>
</feature>
<protein>
    <submittedName>
        <fullName evidence="1">Uncharacterized protein</fullName>
    </submittedName>
</protein>
<accession>A0A8K1GSN9</accession>
<comment type="caution">
    <text evidence="1">The sequence shown here is derived from an EMBL/GenBank/DDBJ whole genome shotgun (WGS) entry which is preliminary data.</text>
</comment>
<proteinExistence type="predicted"/>
<feature type="non-terminal residue" evidence="1">
    <location>
        <position position="83"/>
    </location>
</feature>
<dbReference type="Proteomes" id="UP000796761">
    <property type="component" value="Unassembled WGS sequence"/>
</dbReference>
<name>A0A8K1GSN9_9PASS</name>
<evidence type="ECO:0000313" key="2">
    <source>
        <dbReference type="Proteomes" id="UP000796761"/>
    </source>
</evidence>
<keyword evidence="2" id="KW-1185">Reference proteome</keyword>
<dbReference type="AlphaFoldDB" id="A0A8K1GSN9"/>